<comment type="caution">
    <text evidence="2">The sequence shown here is derived from an EMBL/GenBank/DDBJ whole genome shotgun (WGS) entry which is preliminary data.</text>
</comment>
<accession>A0A151B4K2</accession>
<dbReference type="Proteomes" id="UP000075531">
    <property type="component" value="Unassembled WGS sequence"/>
</dbReference>
<keyword evidence="1" id="KW-0472">Membrane</keyword>
<sequence>MSIRIVGIFFIIFGLIEMVIGNLILKFDIFKNFMNDMNENFKDNIGQVTMIEGMCDVAVGSFGIITNSFGVMLIMIFVLIIVVLHYSKKLY</sequence>
<keyword evidence="1" id="KW-1133">Transmembrane helix</keyword>
<dbReference type="PATRIC" id="fig|1121338.3.peg.1559"/>
<protein>
    <submittedName>
        <fullName evidence="2">Uncharacterized protein</fullName>
    </submittedName>
</protein>
<keyword evidence="1" id="KW-0812">Transmembrane</keyword>
<proteinExistence type="predicted"/>
<feature type="transmembrane region" description="Helical" evidence="1">
    <location>
        <begin position="5"/>
        <end position="25"/>
    </location>
</feature>
<evidence type="ECO:0000313" key="2">
    <source>
        <dbReference type="EMBL" id="KYH34587.1"/>
    </source>
</evidence>
<reference evidence="2 3" key="1">
    <citation type="submission" date="2016-02" db="EMBL/GenBank/DDBJ databases">
        <title>Genome sequence of Clostridium tepidiprofundi DSM 19306.</title>
        <authorList>
            <person name="Poehlein A."/>
            <person name="Daniel R."/>
        </authorList>
    </citation>
    <scope>NUCLEOTIDE SEQUENCE [LARGE SCALE GENOMIC DNA]</scope>
    <source>
        <strain evidence="2 3">DSM 19306</strain>
    </source>
</reference>
<feature type="transmembrane region" description="Helical" evidence="1">
    <location>
        <begin position="64"/>
        <end position="86"/>
    </location>
</feature>
<dbReference type="EMBL" id="LTBA01000014">
    <property type="protein sequence ID" value="KYH34587.1"/>
    <property type="molecule type" value="Genomic_DNA"/>
</dbReference>
<evidence type="ECO:0000313" key="3">
    <source>
        <dbReference type="Proteomes" id="UP000075531"/>
    </source>
</evidence>
<evidence type="ECO:0000256" key="1">
    <source>
        <dbReference type="SAM" id="Phobius"/>
    </source>
</evidence>
<dbReference type="AlphaFoldDB" id="A0A151B4K2"/>
<keyword evidence="3" id="KW-1185">Reference proteome</keyword>
<dbReference type="RefSeq" id="WP_066824887.1">
    <property type="nucleotide sequence ID" value="NZ_LTBA01000014.1"/>
</dbReference>
<name>A0A151B4K2_9CLOT</name>
<dbReference type="STRING" id="1121338.CLTEP_15150"/>
<gene>
    <name evidence="2" type="ORF">CLTEP_15150</name>
</gene>
<organism evidence="2 3">
    <name type="scientific">Clostridium tepidiprofundi DSM 19306</name>
    <dbReference type="NCBI Taxonomy" id="1121338"/>
    <lineage>
        <taxon>Bacteria</taxon>
        <taxon>Bacillati</taxon>
        <taxon>Bacillota</taxon>
        <taxon>Clostridia</taxon>
        <taxon>Eubacteriales</taxon>
        <taxon>Clostridiaceae</taxon>
        <taxon>Clostridium</taxon>
    </lineage>
</organism>